<reference evidence="1 2" key="1">
    <citation type="submission" date="2017-01" db="EMBL/GenBank/DDBJ databases">
        <title>Pseudomonas psychrotolerans genome sequencing and assembly.</title>
        <authorList>
            <person name="Vyas B."/>
            <person name="Mayilraj S."/>
        </authorList>
    </citation>
    <scope>NUCLEOTIDE SEQUENCE [LARGE SCALE GENOMIC DNA]</scope>
    <source>
        <strain evidence="1 2">SDS18</strain>
    </source>
</reference>
<evidence type="ECO:0000313" key="1">
    <source>
        <dbReference type="EMBL" id="ONN71080.1"/>
    </source>
</evidence>
<accession>A0ABX3ITF8</accession>
<gene>
    <name evidence="1" type="ORF">BVL52_11290</name>
</gene>
<evidence type="ECO:0000313" key="2">
    <source>
        <dbReference type="Proteomes" id="UP000189310"/>
    </source>
</evidence>
<dbReference type="RefSeq" id="WP_077171971.1">
    <property type="nucleotide sequence ID" value="NZ_MTLN01000006.1"/>
</dbReference>
<keyword evidence="2" id="KW-1185">Reference proteome</keyword>
<sequence>MANARISIRDWDVADYLKTEEEIALFLETARELDPRHSAYMERVLREVARARKLNAVETTLDTETPDWTARMVGESVHFDKLPPPLQHKLDK</sequence>
<name>A0ABX3ITF8_9PSED</name>
<dbReference type="EMBL" id="MTLN01000006">
    <property type="protein sequence ID" value="ONN71080.1"/>
    <property type="molecule type" value="Genomic_DNA"/>
</dbReference>
<comment type="caution">
    <text evidence="1">The sequence shown here is derived from an EMBL/GenBank/DDBJ whole genome shotgun (WGS) entry which is preliminary data.</text>
</comment>
<proteinExistence type="predicted"/>
<organism evidence="1 2">
    <name type="scientific">Pseudomonas oryzihabitans</name>
    <dbReference type="NCBI Taxonomy" id="47885"/>
    <lineage>
        <taxon>Bacteria</taxon>
        <taxon>Pseudomonadati</taxon>
        <taxon>Pseudomonadota</taxon>
        <taxon>Gammaproteobacteria</taxon>
        <taxon>Pseudomonadales</taxon>
        <taxon>Pseudomonadaceae</taxon>
        <taxon>Pseudomonas</taxon>
    </lineage>
</organism>
<dbReference type="Proteomes" id="UP000189310">
    <property type="component" value="Unassembled WGS sequence"/>
</dbReference>
<protein>
    <submittedName>
        <fullName evidence="1">Uncharacterized protein</fullName>
    </submittedName>
</protein>